<feature type="region of interest" description="Disordered" evidence="1">
    <location>
        <begin position="1"/>
        <end position="46"/>
    </location>
</feature>
<dbReference type="InterPro" id="IPR035924">
    <property type="entry name" value="FlaG-like_sf"/>
</dbReference>
<gene>
    <name evidence="2" type="ORF">SAMN00017405_0967</name>
</gene>
<keyword evidence="3" id="KW-1185">Reference proteome</keyword>
<evidence type="ECO:0000256" key="1">
    <source>
        <dbReference type="SAM" id="MobiDB-lite"/>
    </source>
</evidence>
<protein>
    <submittedName>
        <fullName evidence="2">Flagellar protein FlaG</fullName>
    </submittedName>
</protein>
<dbReference type="InterPro" id="IPR005186">
    <property type="entry name" value="FlaG"/>
</dbReference>
<keyword evidence="2" id="KW-0966">Cell projection</keyword>
<feature type="compositionally biased region" description="Polar residues" evidence="1">
    <location>
        <begin position="1"/>
        <end position="12"/>
    </location>
</feature>
<dbReference type="PANTHER" id="PTHR37166">
    <property type="entry name" value="PROTEIN FLAG"/>
    <property type="match status" value="1"/>
</dbReference>
<dbReference type="PANTHER" id="PTHR37166:SF1">
    <property type="entry name" value="PROTEIN FLAG"/>
    <property type="match status" value="1"/>
</dbReference>
<reference evidence="2 3" key="1">
    <citation type="submission" date="2017-04" db="EMBL/GenBank/DDBJ databases">
        <authorList>
            <person name="Afonso C.L."/>
            <person name="Miller P.J."/>
            <person name="Scott M.A."/>
            <person name="Spackman E."/>
            <person name="Goraichik I."/>
            <person name="Dimitrov K.M."/>
            <person name="Suarez D.L."/>
            <person name="Swayne D.E."/>
        </authorList>
    </citation>
    <scope>NUCLEOTIDE SEQUENCE [LARGE SCALE GENOMIC DNA]</scope>
    <source>
        <strain evidence="2 3">DSM 11270</strain>
    </source>
</reference>
<keyword evidence="2" id="KW-0282">Flagellum</keyword>
<dbReference type="STRING" id="656914.SAMN00017405_0967"/>
<dbReference type="Gene3D" id="3.30.160.170">
    <property type="entry name" value="FlaG-like"/>
    <property type="match status" value="1"/>
</dbReference>
<dbReference type="OrthoDB" id="9799867at2"/>
<organism evidence="2 3">
    <name type="scientific">Desulfonispora thiosulfatigenes DSM 11270</name>
    <dbReference type="NCBI Taxonomy" id="656914"/>
    <lineage>
        <taxon>Bacteria</taxon>
        <taxon>Bacillati</taxon>
        <taxon>Bacillota</taxon>
        <taxon>Clostridia</taxon>
        <taxon>Eubacteriales</taxon>
        <taxon>Peptococcaceae</taxon>
        <taxon>Desulfonispora</taxon>
    </lineage>
</organism>
<dbReference type="Proteomes" id="UP000192731">
    <property type="component" value="Unassembled WGS sequence"/>
</dbReference>
<keyword evidence="2" id="KW-0969">Cilium</keyword>
<dbReference type="SUPFAM" id="SSF160214">
    <property type="entry name" value="FlaG-like"/>
    <property type="match status" value="1"/>
</dbReference>
<dbReference type="EMBL" id="FWWT01000008">
    <property type="protein sequence ID" value="SMB82782.1"/>
    <property type="molecule type" value="Genomic_DNA"/>
</dbReference>
<feature type="compositionally biased region" description="Basic and acidic residues" evidence="1">
    <location>
        <begin position="16"/>
        <end position="46"/>
    </location>
</feature>
<proteinExistence type="predicted"/>
<dbReference type="AlphaFoldDB" id="A0A1W1UNU8"/>
<sequence length="125" mass="14490">MKVTSINSNSPVYNDAFKETNRKQEKENIQVVKSKDTAGSEEKKYNEENKYKAEQIIKAIETANKSLELTETRFEYSIHEKTKEIMVKVIDKNNDEVIREIPSEKILDMVASMWDLAGIFVDEKV</sequence>
<accession>A0A1W1UNU8</accession>
<evidence type="ECO:0000313" key="2">
    <source>
        <dbReference type="EMBL" id="SMB82782.1"/>
    </source>
</evidence>
<evidence type="ECO:0000313" key="3">
    <source>
        <dbReference type="Proteomes" id="UP000192731"/>
    </source>
</evidence>
<name>A0A1W1UNU8_DESTI</name>
<dbReference type="RefSeq" id="WP_084052213.1">
    <property type="nucleotide sequence ID" value="NZ_FWWT01000008.1"/>
</dbReference>
<dbReference type="Pfam" id="PF03646">
    <property type="entry name" value="FlaG"/>
    <property type="match status" value="1"/>
</dbReference>